<dbReference type="EMBL" id="BSPQ01000019">
    <property type="protein sequence ID" value="GLS92284.1"/>
    <property type="molecule type" value="Genomic_DNA"/>
</dbReference>
<accession>A0ABQ6E4E5</accession>
<name>A0ABQ6E4E5_9GAMM</name>
<dbReference type="Proteomes" id="UP001157353">
    <property type="component" value="Unassembled WGS sequence"/>
</dbReference>
<protein>
    <recommendedName>
        <fullName evidence="3">DUF2492 family protein</fullName>
    </recommendedName>
</protein>
<organism evidence="1 2">
    <name type="scientific">Psychromonas marina</name>
    <dbReference type="NCBI Taxonomy" id="88364"/>
    <lineage>
        <taxon>Bacteria</taxon>
        <taxon>Pseudomonadati</taxon>
        <taxon>Pseudomonadota</taxon>
        <taxon>Gammaproteobacteria</taxon>
        <taxon>Alteromonadales</taxon>
        <taxon>Psychromonadaceae</taxon>
        <taxon>Psychromonas</taxon>
    </lineage>
</organism>
<dbReference type="Pfam" id="PF10678">
    <property type="entry name" value="DUF2492"/>
    <property type="match status" value="1"/>
</dbReference>
<dbReference type="RefSeq" id="WP_284205380.1">
    <property type="nucleotide sequence ID" value="NZ_BSPQ01000019.1"/>
</dbReference>
<gene>
    <name evidence="1" type="primary">yecH</name>
    <name evidence="1" type="ORF">GCM10007916_33540</name>
</gene>
<dbReference type="NCBIfam" id="TIGR03853">
    <property type="entry name" value="matur_matur"/>
    <property type="match status" value="1"/>
</dbReference>
<proteinExistence type="predicted"/>
<evidence type="ECO:0008006" key="3">
    <source>
        <dbReference type="Google" id="ProtNLM"/>
    </source>
</evidence>
<reference evidence="2" key="1">
    <citation type="journal article" date="2019" name="Int. J. Syst. Evol. Microbiol.">
        <title>The Global Catalogue of Microorganisms (GCM) 10K type strain sequencing project: providing services to taxonomists for standard genome sequencing and annotation.</title>
        <authorList>
            <consortium name="The Broad Institute Genomics Platform"/>
            <consortium name="The Broad Institute Genome Sequencing Center for Infectious Disease"/>
            <person name="Wu L."/>
            <person name="Ma J."/>
        </authorList>
    </citation>
    <scope>NUCLEOTIDE SEQUENCE [LARGE SCALE GENOMIC DNA]</scope>
    <source>
        <strain evidence="2">NBRC 103166</strain>
    </source>
</reference>
<dbReference type="InterPro" id="IPR019620">
    <property type="entry name" value="Metal-bd_prot_put"/>
</dbReference>
<evidence type="ECO:0000313" key="2">
    <source>
        <dbReference type="Proteomes" id="UP001157353"/>
    </source>
</evidence>
<keyword evidence="2" id="KW-1185">Reference proteome</keyword>
<comment type="caution">
    <text evidence="1">The sequence shown here is derived from an EMBL/GenBank/DDBJ whole genome shotgun (WGS) entry which is preliminary data.</text>
</comment>
<evidence type="ECO:0000313" key="1">
    <source>
        <dbReference type="EMBL" id="GLS92284.1"/>
    </source>
</evidence>
<sequence>MSESIHGHQVMEMMATSEKTYTKLALKAEIATKFGEDARFHTCMGSDLTADDLIEFLSSKGKFVESEEGVSMPEEHLC</sequence>